<dbReference type="STRING" id="137246.A0A401RRX8"/>
<comment type="caution">
    <text evidence="3">The sequence shown here is derived from an EMBL/GenBank/DDBJ whole genome shotgun (WGS) entry which is preliminary data.</text>
</comment>
<evidence type="ECO:0000256" key="2">
    <source>
        <dbReference type="SAM" id="SignalP"/>
    </source>
</evidence>
<proteinExistence type="predicted"/>
<organism evidence="3 4">
    <name type="scientific">Chiloscyllium punctatum</name>
    <name type="common">Brownbanded bambooshark</name>
    <name type="synonym">Hemiscyllium punctatum</name>
    <dbReference type="NCBI Taxonomy" id="137246"/>
    <lineage>
        <taxon>Eukaryota</taxon>
        <taxon>Metazoa</taxon>
        <taxon>Chordata</taxon>
        <taxon>Craniata</taxon>
        <taxon>Vertebrata</taxon>
        <taxon>Chondrichthyes</taxon>
        <taxon>Elasmobranchii</taxon>
        <taxon>Galeomorphii</taxon>
        <taxon>Galeoidea</taxon>
        <taxon>Orectolobiformes</taxon>
        <taxon>Hemiscylliidae</taxon>
        <taxon>Chiloscyllium</taxon>
    </lineage>
</organism>
<feature type="compositionally biased region" description="Basic and acidic residues" evidence="1">
    <location>
        <begin position="87"/>
        <end position="103"/>
    </location>
</feature>
<dbReference type="OrthoDB" id="10379768at2759"/>
<evidence type="ECO:0000256" key="1">
    <source>
        <dbReference type="SAM" id="MobiDB-lite"/>
    </source>
</evidence>
<feature type="chain" id="PRO_5019393241" evidence="2">
    <location>
        <begin position="19"/>
        <end position="142"/>
    </location>
</feature>
<keyword evidence="4" id="KW-1185">Reference proteome</keyword>
<dbReference type="AlphaFoldDB" id="A0A401RRX8"/>
<protein>
    <submittedName>
        <fullName evidence="3">Uncharacterized protein</fullName>
    </submittedName>
</protein>
<evidence type="ECO:0000313" key="4">
    <source>
        <dbReference type="Proteomes" id="UP000287033"/>
    </source>
</evidence>
<reference evidence="3 4" key="1">
    <citation type="journal article" date="2018" name="Nat. Ecol. Evol.">
        <title>Shark genomes provide insights into elasmobranch evolution and the origin of vertebrates.</title>
        <authorList>
            <person name="Hara Y"/>
            <person name="Yamaguchi K"/>
            <person name="Onimaru K"/>
            <person name="Kadota M"/>
            <person name="Koyanagi M"/>
            <person name="Keeley SD"/>
            <person name="Tatsumi K"/>
            <person name="Tanaka K"/>
            <person name="Motone F"/>
            <person name="Kageyama Y"/>
            <person name="Nozu R"/>
            <person name="Adachi N"/>
            <person name="Nishimura O"/>
            <person name="Nakagawa R"/>
            <person name="Tanegashima C"/>
            <person name="Kiyatake I"/>
            <person name="Matsumoto R"/>
            <person name="Murakumo K"/>
            <person name="Nishida K"/>
            <person name="Terakita A"/>
            <person name="Kuratani S"/>
            <person name="Sato K"/>
            <person name="Hyodo S Kuraku.S."/>
        </authorList>
    </citation>
    <scope>NUCLEOTIDE SEQUENCE [LARGE SCALE GENOMIC DNA]</scope>
</reference>
<sequence length="142" mass="16281">MMTFQLMAILFIFLIAQTLRRVMKNSDALWQAQITASIIHLERWLPRYFWSRAGVSGLQLGLDNNWYIWVEDTIDSDAQSCSSPKRANVEEPQETRNKTEKKAIGNGTDPNSGVELRILRRRSRAHCSDTASNEVKDAECHL</sequence>
<feature type="region of interest" description="Disordered" evidence="1">
    <location>
        <begin position="78"/>
        <end position="112"/>
    </location>
</feature>
<feature type="signal peptide" evidence="2">
    <location>
        <begin position="1"/>
        <end position="18"/>
    </location>
</feature>
<dbReference type="Proteomes" id="UP000287033">
    <property type="component" value="Unassembled WGS sequence"/>
</dbReference>
<dbReference type="OMA" id="NWYIWVE"/>
<accession>A0A401RRX8</accession>
<gene>
    <name evidence="3" type="ORF">chiPu_0019474</name>
</gene>
<name>A0A401RRX8_CHIPU</name>
<evidence type="ECO:0000313" key="3">
    <source>
        <dbReference type="EMBL" id="GCC20904.1"/>
    </source>
</evidence>
<dbReference type="EMBL" id="BEZZ01002009">
    <property type="protein sequence ID" value="GCC20904.1"/>
    <property type="molecule type" value="Genomic_DNA"/>
</dbReference>
<keyword evidence="2" id="KW-0732">Signal</keyword>